<evidence type="ECO:0008006" key="4">
    <source>
        <dbReference type="Google" id="ProtNLM"/>
    </source>
</evidence>
<feature type="signal peptide" evidence="1">
    <location>
        <begin position="1"/>
        <end position="19"/>
    </location>
</feature>
<organism evidence="2 3">
    <name type="scientific">Sphingobacterium siyangense</name>
    <dbReference type="NCBI Taxonomy" id="459529"/>
    <lineage>
        <taxon>Bacteria</taxon>
        <taxon>Pseudomonadati</taxon>
        <taxon>Bacteroidota</taxon>
        <taxon>Sphingobacteriia</taxon>
        <taxon>Sphingobacteriales</taxon>
        <taxon>Sphingobacteriaceae</taxon>
        <taxon>Sphingobacterium</taxon>
    </lineage>
</organism>
<evidence type="ECO:0000256" key="1">
    <source>
        <dbReference type="SAM" id="SignalP"/>
    </source>
</evidence>
<dbReference type="RefSeq" id="WP_120333568.1">
    <property type="nucleotide sequence ID" value="NZ_MCAQ01000004.1"/>
</dbReference>
<proteinExistence type="predicted"/>
<reference evidence="2 3" key="1">
    <citation type="submission" date="2016-07" db="EMBL/GenBank/DDBJ databases">
        <title>Genome analysis of Sphingobacterium siyangense T12B17.</title>
        <authorList>
            <person name="Xu D."/>
            <person name="Su Y."/>
            <person name="Zheng S."/>
        </authorList>
    </citation>
    <scope>NUCLEOTIDE SEQUENCE [LARGE SCALE GENOMIC DNA]</scope>
    <source>
        <strain evidence="2 3">T12B17</strain>
    </source>
</reference>
<accession>A0A420G3D6</accession>
<keyword evidence="1" id="KW-0732">Signal</keyword>
<evidence type="ECO:0000313" key="3">
    <source>
        <dbReference type="Proteomes" id="UP000286402"/>
    </source>
</evidence>
<dbReference type="EMBL" id="MCAQ01000004">
    <property type="protein sequence ID" value="RKF39729.1"/>
    <property type="molecule type" value="Genomic_DNA"/>
</dbReference>
<sequence>MIKSLLLSITAMLCITACAQESAIITKNDRVKWIPYQTKNKQFVYVDSAFHKKLSQEFHWAQPFTSTGYALVANEKDQTGIINSKGEFIEHYSDADLQLLDLKQLTLVMKRQEYEKKLPFWKWDWNILSSYIKKTATYVKLEIRVLESNQVLLKKDIPYDENEYNLATYPLDDKHLILNGNLYLLKDQKLKKIEEHIEMPLENGRYIPASTNSFAILDIQSKKPVLSALTGIDKIDLLWKNEAIQLDSINQERYSPTIPKLLKDNNTGSIYAFPQYDKAFPKQIRQANATQIAFLKEISLVYSVTNSPYFILGRFNYDHAIWAYDWLYIDKDGNLLDTIKAPNFYILDQVGNLVWPDKHMLLTSNAMEKNWKTGKIKYIDSSEDLYLIDVKRGDLEPTKGLWNSSANTWDINPDFEHIETLDGKRQIFALQEHKDGRYTLYNNKTKQRIGNKSYMTINPNGWVQHKNEHNRDEGYFIDIATGKEYKE</sequence>
<gene>
    <name evidence="2" type="ORF">BCY89_25335</name>
</gene>
<dbReference type="AlphaFoldDB" id="A0A420G3D6"/>
<dbReference type="Proteomes" id="UP000286402">
    <property type="component" value="Unassembled WGS sequence"/>
</dbReference>
<name>A0A420G3D6_9SPHI</name>
<feature type="chain" id="PRO_5019117009" description="WG repeat protein" evidence="1">
    <location>
        <begin position="20"/>
        <end position="487"/>
    </location>
</feature>
<protein>
    <recommendedName>
        <fullName evidence="4">WG repeat protein</fullName>
    </recommendedName>
</protein>
<keyword evidence="3" id="KW-1185">Reference proteome</keyword>
<comment type="caution">
    <text evidence="2">The sequence shown here is derived from an EMBL/GenBank/DDBJ whole genome shotgun (WGS) entry which is preliminary data.</text>
</comment>
<evidence type="ECO:0000313" key="2">
    <source>
        <dbReference type="EMBL" id="RKF39729.1"/>
    </source>
</evidence>